<evidence type="ECO:0000313" key="4">
    <source>
        <dbReference type="Proteomes" id="UP000199626"/>
    </source>
</evidence>
<feature type="transmembrane region" description="Helical" evidence="1">
    <location>
        <begin position="12"/>
        <end position="32"/>
    </location>
</feature>
<keyword evidence="1" id="KW-0472">Membrane</keyword>
<feature type="transmembrane region" description="Helical" evidence="1">
    <location>
        <begin position="53"/>
        <end position="76"/>
    </location>
</feature>
<proteinExistence type="predicted"/>
<dbReference type="InterPro" id="IPR049220">
    <property type="entry name" value="DUF6868"/>
</dbReference>
<protein>
    <recommendedName>
        <fullName evidence="2">DUF6868 domain-containing protein</fullName>
    </recommendedName>
</protein>
<dbReference type="OrthoDB" id="5918912at2"/>
<accession>A0A1G6BZV8</accession>
<dbReference type="STRING" id="1159017.SAMN02927930_01027"/>
<dbReference type="RefSeq" id="WP_092592435.1">
    <property type="nucleotide sequence ID" value="NZ_FMXN01000004.1"/>
</dbReference>
<sequence length="81" mass="9231">MFTIEQLTEFLGWTSVLVIGYLLIAAVLVVVFKDMIISIHSKLFGIEKSVIELKYFEFLSNFKVVATIFVILPYLALKIMA</sequence>
<gene>
    <name evidence="3" type="ORF">SAMN02927930_01027</name>
</gene>
<keyword evidence="4" id="KW-1185">Reference proteome</keyword>
<keyword evidence="1" id="KW-1133">Transmembrane helix</keyword>
<dbReference type="Proteomes" id="UP000199626">
    <property type="component" value="Unassembled WGS sequence"/>
</dbReference>
<name>A0A1G6BZV8_9GAMM</name>
<reference evidence="4" key="1">
    <citation type="submission" date="2016-10" db="EMBL/GenBank/DDBJ databases">
        <authorList>
            <person name="Varghese N."/>
            <person name="Submissions S."/>
        </authorList>
    </citation>
    <scope>NUCLEOTIDE SEQUENCE [LARGE SCALE GENOMIC DNA]</scope>
    <source>
        <strain evidence="4">CGMCC 1.10824</strain>
    </source>
</reference>
<dbReference type="EMBL" id="FMXN01000004">
    <property type="protein sequence ID" value="SDB26140.1"/>
    <property type="molecule type" value="Genomic_DNA"/>
</dbReference>
<evidence type="ECO:0000256" key="1">
    <source>
        <dbReference type="SAM" id="Phobius"/>
    </source>
</evidence>
<keyword evidence="1" id="KW-0812">Transmembrane</keyword>
<evidence type="ECO:0000313" key="3">
    <source>
        <dbReference type="EMBL" id="SDB26140.1"/>
    </source>
</evidence>
<dbReference type="AlphaFoldDB" id="A0A1G6BZV8"/>
<feature type="domain" description="DUF6868" evidence="2">
    <location>
        <begin position="3"/>
        <end position="80"/>
    </location>
</feature>
<organism evidence="3 4">
    <name type="scientific">Pseudidiomarina indica</name>
    <dbReference type="NCBI Taxonomy" id="1159017"/>
    <lineage>
        <taxon>Bacteria</taxon>
        <taxon>Pseudomonadati</taxon>
        <taxon>Pseudomonadota</taxon>
        <taxon>Gammaproteobacteria</taxon>
        <taxon>Alteromonadales</taxon>
        <taxon>Idiomarinaceae</taxon>
        <taxon>Pseudidiomarina</taxon>
    </lineage>
</organism>
<evidence type="ECO:0000259" key="2">
    <source>
        <dbReference type="Pfam" id="PF21742"/>
    </source>
</evidence>
<dbReference type="Pfam" id="PF21742">
    <property type="entry name" value="DUF6868"/>
    <property type="match status" value="1"/>
</dbReference>